<sequence length="149" mass="15731">MPVALVVGDSADSFTITPESQDSDGGVLEIDLIAKRTLPSIVFAGFVMLLMYGIAAAAGTAAYYVLHLHRGLLFPACSMLAAMLFALPPLRHQVPGDPAPPMGSFIDFIAFFPAEAVVALSLISAVLGGFVVERRDRSAEGGDNRETHN</sequence>
<feature type="transmembrane region" description="Helical" evidence="1">
    <location>
        <begin position="110"/>
        <end position="132"/>
    </location>
</feature>
<dbReference type="EMBL" id="LR131273">
    <property type="protein sequence ID" value="VDR37669.1"/>
    <property type="molecule type" value="Genomic_DNA"/>
</dbReference>
<gene>
    <name evidence="2" type="ORF">NCTC10741_00776</name>
</gene>
<feature type="transmembrane region" description="Helical" evidence="1">
    <location>
        <begin position="41"/>
        <end position="65"/>
    </location>
</feature>
<evidence type="ECO:0000256" key="1">
    <source>
        <dbReference type="SAM" id="Phobius"/>
    </source>
</evidence>
<keyword evidence="1" id="KW-0472">Membrane</keyword>
<evidence type="ECO:0000313" key="3">
    <source>
        <dbReference type="Proteomes" id="UP000271626"/>
    </source>
</evidence>
<name>A0A3P8JWF1_TSUPA</name>
<dbReference type="Pfam" id="PF14494">
    <property type="entry name" value="DUF4436"/>
    <property type="match status" value="1"/>
</dbReference>
<keyword evidence="1" id="KW-1133">Transmembrane helix</keyword>
<keyword evidence="1" id="KW-0812">Transmembrane</keyword>
<feature type="transmembrane region" description="Helical" evidence="1">
    <location>
        <begin position="72"/>
        <end position="90"/>
    </location>
</feature>
<evidence type="ECO:0000313" key="2">
    <source>
        <dbReference type="EMBL" id="VDR37669.1"/>
    </source>
</evidence>
<proteinExistence type="predicted"/>
<reference evidence="2 3" key="1">
    <citation type="submission" date="2018-12" db="EMBL/GenBank/DDBJ databases">
        <authorList>
            <consortium name="Pathogen Informatics"/>
        </authorList>
    </citation>
    <scope>NUCLEOTIDE SEQUENCE [LARGE SCALE GENOMIC DNA]</scope>
    <source>
        <strain evidence="2 3">NCTC10741</strain>
    </source>
</reference>
<organism evidence="2 3">
    <name type="scientific">Tsukamurella paurometabola</name>
    <name type="common">Corynebacterium paurometabolum</name>
    <dbReference type="NCBI Taxonomy" id="2061"/>
    <lineage>
        <taxon>Bacteria</taxon>
        <taxon>Bacillati</taxon>
        <taxon>Actinomycetota</taxon>
        <taxon>Actinomycetes</taxon>
        <taxon>Mycobacteriales</taxon>
        <taxon>Tsukamurellaceae</taxon>
        <taxon>Tsukamurella</taxon>
    </lineage>
</organism>
<dbReference type="AlphaFoldDB" id="A0A3P8JWF1"/>
<protein>
    <submittedName>
        <fullName evidence="2">Uncharacterized protein</fullName>
    </submittedName>
</protein>
<dbReference type="Proteomes" id="UP000271626">
    <property type="component" value="Chromosome"/>
</dbReference>
<dbReference type="InterPro" id="IPR027948">
    <property type="entry name" value="DUF4436"/>
</dbReference>
<accession>A0A3P8JWF1</accession>